<reference evidence="2 3" key="1">
    <citation type="submission" date="2019-02" db="EMBL/GenBank/DDBJ databases">
        <title>Deep-cultivation of Planctomycetes and their phenomic and genomic characterization uncovers novel biology.</title>
        <authorList>
            <person name="Wiegand S."/>
            <person name="Jogler M."/>
            <person name="Boedeker C."/>
            <person name="Pinto D."/>
            <person name="Vollmers J."/>
            <person name="Rivas-Marin E."/>
            <person name="Kohn T."/>
            <person name="Peeters S.H."/>
            <person name="Heuer A."/>
            <person name="Rast P."/>
            <person name="Oberbeckmann S."/>
            <person name="Bunk B."/>
            <person name="Jeske O."/>
            <person name="Meyerdierks A."/>
            <person name="Storesund J.E."/>
            <person name="Kallscheuer N."/>
            <person name="Luecker S."/>
            <person name="Lage O.M."/>
            <person name="Pohl T."/>
            <person name="Merkel B.J."/>
            <person name="Hornburger P."/>
            <person name="Mueller R.-W."/>
            <person name="Bruemmer F."/>
            <person name="Labrenz M."/>
            <person name="Spormann A.M."/>
            <person name="Op Den Camp H."/>
            <person name="Overmann J."/>
            <person name="Amann R."/>
            <person name="Jetten M.S.M."/>
            <person name="Mascher T."/>
            <person name="Medema M.H."/>
            <person name="Devos D.P."/>
            <person name="Kaster A.-K."/>
            <person name="Ovreas L."/>
            <person name="Rohde M."/>
            <person name="Galperin M.Y."/>
            <person name="Jogler C."/>
        </authorList>
    </citation>
    <scope>NUCLEOTIDE SEQUENCE [LARGE SCALE GENOMIC DNA]</scope>
    <source>
        <strain evidence="2 3">CA85</strain>
    </source>
</reference>
<keyword evidence="3" id="KW-1185">Reference proteome</keyword>
<sequence length="282" mass="30636" precursor="true">MRHSLPLFLCLAVLPLPAALAETPCSAVAGAPGLLSSALTSFEQESDFPFRFVAYLQAADSPMWDEPDDRSIDVEESWSLLPIRVQDATLQAPIQTTVETVAEAGASEASASGQLDDTERLTQRLAELNKPARLLSIEVPAAQPGDAPVNQAAQVFNRRPFWVHGGVSSPPPPQRVHITFYHQPTYYQELNLERCGRLDCECCGCLQNLSSSIWFVGNTLMLPYRAASQPHCQCVPSYGDCPTCHQYDCPVEPLCVKDGCASTSRGLLSQSAALAGFALLLW</sequence>
<organism evidence="2 3">
    <name type="scientific">Allorhodopirellula solitaria</name>
    <dbReference type="NCBI Taxonomy" id="2527987"/>
    <lineage>
        <taxon>Bacteria</taxon>
        <taxon>Pseudomonadati</taxon>
        <taxon>Planctomycetota</taxon>
        <taxon>Planctomycetia</taxon>
        <taxon>Pirellulales</taxon>
        <taxon>Pirellulaceae</taxon>
        <taxon>Allorhodopirellula</taxon>
    </lineage>
</organism>
<proteinExistence type="predicted"/>
<accession>A0A5C5XW81</accession>
<comment type="caution">
    <text evidence="2">The sequence shown here is derived from an EMBL/GenBank/DDBJ whole genome shotgun (WGS) entry which is preliminary data.</text>
</comment>
<dbReference type="Proteomes" id="UP000318053">
    <property type="component" value="Unassembled WGS sequence"/>
</dbReference>
<evidence type="ECO:0000313" key="3">
    <source>
        <dbReference type="Proteomes" id="UP000318053"/>
    </source>
</evidence>
<dbReference type="EMBL" id="SJPK01000004">
    <property type="protein sequence ID" value="TWT67170.1"/>
    <property type="molecule type" value="Genomic_DNA"/>
</dbReference>
<protein>
    <submittedName>
        <fullName evidence="2">Uncharacterized protein</fullName>
    </submittedName>
</protein>
<dbReference type="OrthoDB" id="288935at2"/>
<evidence type="ECO:0000256" key="1">
    <source>
        <dbReference type="SAM" id="SignalP"/>
    </source>
</evidence>
<feature type="signal peptide" evidence="1">
    <location>
        <begin position="1"/>
        <end position="21"/>
    </location>
</feature>
<evidence type="ECO:0000313" key="2">
    <source>
        <dbReference type="EMBL" id="TWT67170.1"/>
    </source>
</evidence>
<keyword evidence="1" id="KW-0732">Signal</keyword>
<name>A0A5C5XW81_9BACT</name>
<dbReference type="AlphaFoldDB" id="A0A5C5XW81"/>
<dbReference type="RefSeq" id="WP_146391108.1">
    <property type="nucleotide sequence ID" value="NZ_SJPK01000004.1"/>
</dbReference>
<gene>
    <name evidence="2" type="ORF">CA85_20190</name>
</gene>
<feature type="chain" id="PRO_5023151544" evidence="1">
    <location>
        <begin position="22"/>
        <end position="282"/>
    </location>
</feature>